<feature type="compositionally biased region" description="Polar residues" evidence="9">
    <location>
        <begin position="519"/>
        <end position="529"/>
    </location>
</feature>
<feature type="compositionally biased region" description="Polar residues" evidence="9">
    <location>
        <begin position="683"/>
        <end position="702"/>
    </location>
</feature>
<dbReference type="AlphaFoldDB" id="A0A8B9ERQ5"/>
<dbReference type="SUPFAM" id="SSF46934">
    <property type="entry name" value="UBA-like"/>
    <property type="match status" value="1"/>
</dbReference>
<sequence length="1165" mass="122881">MGSCVERKSFCSAAVWHRCHLEHFSSTSHGYNVVPRNFLFCTYIVLYILYMMTSVGSERTRGTRDKTQISTTQPIQQQKQVVQATAEQIRLAQMIYDKNDADFEDKVKQLMEVTGKNQDECIVALHDCNGDVNRAINILLEGSSDTTSWETVGGKKKSVGKESSENKENREKRGDREVSRGRGSSNRRGRGGSRGREFRAEENGVDNNQGDRPSDRGKRGRGRGFGRGRGRGAGRFSAQGMGTFNPADYTESSATDGFGTKSEIWETGQNDADDGTGAWKNSIEEWTAEDWNEDLSETKVFTASSVPAENHVTPGQSIDLVTLLQKPVTSTQETEGNSFETPQQQTFGQALVFTNSQHSTQMASGTGSSSAVNSYSPQSLSAVLCSGFGELGSSKLANSAGSQILDQLKSPGLGQFTSQQNNSSSTTTTATTTSSWDLKPPITQSSVLSQFDFKSQPEPSPVLSQLTQRQQQQTQAVPVPPPGLESFSSQVKLREPSPVDTSTAVSKMLQLPSISMENQAVTAHQTPQKQIKPPKRRITPASKIPASAVEMPGSADVTGLNVQFGALEFGSEPALPEFGSTSSSENTSQATNNSLYSKSVNDPLNTSLPISNTVQESTYTTSAITSSSLTCSSQSTSPVTTTSSYEQTSVHSRIAYQSSMAPSEPPPVAVTNGHSGVRTQAALDTTSSVPVSKTEPSPSLPSAGSMPSVVSTTASLLPSASQHAATLPSLPQSSDLASSSLSQLSSSLSNHQSSLSPASVLSSSTSHAHTSVENTTSLQPSTTFSTASTSATSTTSSVVSMASSMNTTNSLGLSVTSVSIPAATTRAAPLVSSGKAPPNLPQGVPPLLHNQYIVGPGGLLPAYPIYGYDDLQMLQSRLPMDYYGITFPAPATLTGRDGSLANNPYSGDVTKFGRGDSASPAPATTLAQPQQNQTQTHHTTQQPFLNPTLPPGYSYTGLPYYAGVPGVPSAFQYGPTMFVPPASAKQHGVNLNTASTPFQQASGYGQHGYGAGYDDLTQGTAAGDYSKGGYSGSSQAQNKSAGTGPGKGVSVTSSNTGVPDISGSVYNKTQTFDKQGFHAGTPPPFSLPSALGSTGPLNPGAAPGYAPAPFLHILPAHQQPHSQMLHHHLQQDGQGGSGQRNQPSTMQQKSQATKTAYGTSPYWTN</sequence>
<feature type="compositionally biased region" description="Basic and acidic residues" evidence="9">
    <location>
        <begin position="159"/>
        <end position="180"/>
    </location>
</feature>
<feature type="region of interest" description="Disordered" evidence="9">
    <location>
        <begin position="519"/>
        <end position="538"/>
    </location>
</feature>
<feature type="compositionally biased region" description="Basic residues" evidence="9">
    <location>
        <begin position="218"/>
        <end position="232"/>
    </location>
</feature>
<organism evidence="11 12">
    <name type="scientific">Anser cygnoides</name>
    <name type="common">Swan goose</name>
    <dbReference type="NCBI Taxonomy" id="8845"/>
    <lineage>
        <taxon>Eukaryota</taxon>
        <taxon>Metazoa</taxon>
        <taxon>Chordata</taxon>
        <taxon>Craniata</taxon>
        <taxon>Vertebrata</taxon>
        <taxon>Euteleostomi</taxon>
        <taxon>Archelosauria</taxon>
        <taxon>Archosauria</taxon>
        <taxon>Dinosauria</taxon>
        <taxon>Saurischia</taxon>
        <taxon>Theropoda</taxon>
        <taxon>Coelurosauria</taxon>
        <taxon>Aves</taxon>
        <taxon>Neognathae</taxon>
        <taxon>Galloanserae</taxon>
        <taxon>Anseriformes</taxon>
        <taxon>Anatidae</taxon>
        <taxon>Anserinae</taxon>
        <taxon>Anser</taxon>
    </lineage>
</organism>
<dbReference type="InterPro" id="IPR015940">
    <property type="entry name" value="UBA"/>
</dbReference>
<dbReference type="InterPro" id="IPR051833">
    <property type="entry name" value="TC-DDR_regulator"/>
</dbReference>
<dbReference type="Proteomes" id="UP000694521">
    <property type="component" value="Unplaced"/>
</dbReference>
<name>A0A8B9ERQ5_ANSCY</name>
<reference evidence="11" key="1">
    <citation type="submission" date="2025-08" db="UniProtKB">
        <authorList>
            <consortium name="Ensembl"/>
        </authorList>
    </citation>
    <scope>IDENTIFICATION</scope>
</reference>
<dbReference type="Gene3D" id="1.10.8.10">
    <property type="entry name" value="DNA helicase RuvA subunit, C-terminal domain"/>
    <property type="match status" value="1"/>
</dbReference>
<dbReference type="GO" id="GO:0061484">
    <property type="term" value="P:hematopoietic stem cell homeostasis"/>
    <property type="evidence" value="ECO:0007669"/>
    <property type="project" value="UniProtKB-ARBA"/>
</dbReference>
<keyword evidence="4" id="KW-0158">Chromosome</keyword>
<evidence type="ECO:0000313" key="12">
    <source>
        <dbReference type="Proteomes" id="UP000694521"/>
    </source>
</evidence>
<keyword evidence="12" id="KW-1185">Reference proteome</keyword>
<feature type="region of interest" description="Disordered" evidence="9">
    <location>
        <begin position="412"/>
        <end position="502"/>
    </location>
</feature>
<feature type="compositionally biased region" description="Low complexity" evidence="9">
    <location>
        <begin position="623"/>
        <end position="644"/>
    </location>
</feature>
<dbReference type="GO" id="GO:0005634">
    <property type="term" value="C:nucleus"/>
    <property type="evidence" value="ECO:0007669"/>
    <property type="project" value="UniProtKB-SubCell"/>
</dbReference>
<evidence type="ECO:0000256" key="4">
    <source>
        <dbReference type="ARBA" id="ARBA00022454"/>
    </source>
</evidence>
<feature type="region of interest" description="Disordered" evidence="9">
    <location>
        <begin position="1120"/>
        <end position="1165"/>
    </location>
</feature>
<dbReference type="InterPro" id="IPR022166">
    <property type="entry name" value="UBAP2/Lig"/>
</dbReference>
<feature type="compositionally biased region" description="Polar residues" evidence="9">
    <location>
        <begin position="579"/>
        <end position="602"/>
    </location>
</feature>
<evidence type="ECO:0000256" key="6">
    <source>
        <dbReference type="ARBA" id="ARBA00022490"/>
    </source>
</evidence>
<dbReference type="PANTHER" id="PTHR16308">
    <property type="entry name" value="UBIQUITIN ASSOCIATED PROTEIN 2-LIKE/LINGERER"/>
    <property type="match status" value="1"/>
</dbReference>
<evidence type="ECO:0000259" key="10">
    <source>
        <dbReference type="SMART" id="SM00165"/>
    </source>
</evidence>
<evidence type="ECO:0000313" key="11">
    <source>
        <dbReference type="Ensembl" id="ENSACDP00005025864.1"/>
    </source>
</evidence>
<keyword evidence="8" id="KW-0539">Nucleus</keyword>
<feature type="region of interest" description="Disordered" evidence="9">
    <location>
        <begin position="146"/>
        <end position="261"/>
    </location>
</feature>
<keyword evidence="6" id="KW-0963">Cytoplasm</keyword>
<keyword evidence="5" id="KW-0488">Methylation</keyword>
<keyword evidence="7" id="KW-0597">Phosphoprotein</keyword>
<feature type="compositionally biased region" description="Low complexity" evidence="9">
    <location>
        <begin position="417"/>
        <end position="435"/>
    </location>
</feature>
<protein>
    <recommendedName>
        <fullName evidence="10">UBA domain-containing protein</fullName>
    </recommendedName>
</protein>
<reference evidence="11" key="2">
    <citation type="submission" date="2025-09" db="UniProtKB">
        <authorList>
            <consortium name="Ensembl"/>
        </authorList>
    </citation>
    <scope>IDENTIFICATION</scope>
</reference>
<feature type="region of interest" description="Disordered" evidence="9">
    <location>
        <begin position="1026"/>
        <end position="1100"/>
    </location>
</feature>
<feature type="compositionally biased region" description="Low complexity" evidence="9">
    <location>
        <begin position="461"/>
        <end position="477"/>
    </location>
</feature>
<feature type="domain" description="UBA" evidence="10">
    <location>
        <begin position="103"/>
        <end position="141"/>
    </location>
</feature>
<feature type="region of interest" description="Disordered" evidence="9">
    <location>
        <begin position="575"/>
        <end position="602"/>
    </location>
</feature>
<dbReference type="GO" id="GO:0005737">
    <property type="term" value="C:cytoplasm"/>
    <property type="evidence" value="ECO:0007669"/>
    <property type="project" value="UniProtKB-SubCell"/>
</dbReference>
<feature type="region of interest" description="Disordered" evidence="9">
    <location>
        <begin position="914"/>
        <end position="949"/>
    </location>
</feature>
<dbReference type="CDD" id="cd14277">
    <property type="entry name" value="UBA_UBP2_like"/>
    <property type="match status" value="1"/>
</dbReference>
<feature type="compositionally biased region" description="Polar residues" evidence="9">
    <location>
        <begin position="442"/>
        <end position="453"/>
    </location>
</feature>
<evidence type="ECO:0000256" key="8">
    <source>
        <dbReference type="ARBA" id="ARBA00023242"/>
    </source>
</evidence>
<evidence type="ECO:0000256" key="9">
    <source>
        <dbReference type="SAM" id="MobiDB-lite"/>
    </source>
</evidence>
<feature type="region of interest" description="Disordered" evidence="9">
    <location>
        <begin position="683"/>
        <end position="709"/>
    </location>
</feature>
<evidence type="ECO:0000256" key="2">
    <source>
        <dbReference type="ARBA" id="ARBA00004286"/>
    </source>
</evidence>
<evidence type="ECO:0000256" key="3">
    <source>
        <dbReference type="ARBA" id="ARBA00004496"/>
    </source>
</evidence>
<feature type="compositionally biased region" description="Low complexity" evidence="9">
    <location>
        <begin position="918"/>
        <end position="943"/>
    </location>
</feature>
<dbReference type="PANTHER" id="PTHR16308:SF19">
    <property type="entry name" value="UBIQUITIN-ASSOCIATED PROTEIN 2"/>
    <property type="match status" value="1"/>
</dbReference>
<feature type="compositionally biased region" description="Polar residues" evidence="9">
    <location>
        <begin position="1139"/>
        <end position="1165"/>
    </location>
</feature>
<evidence type="ECO:0000256" key="1">
    <source>
        <dbReference type="ARBA" id="ARBA00004123"/>
    </source>
</evidence>
<feature type="compositionally biased region" description="Polar residues" evidence="9">
    <location>
        <begin position="1064"/>
        <end position="1073"/>
    </location>
</feature>
<dbReference type="SMART" id="SM00165">
    <property type="entry name" value="UBA"/>
    <property type="match status" value="1"/>
</dbReference>
<dbReference type="GO" id="GO:0005694">
    <property type="term" value="C:chromosome"/>
    <property type="evidence" value="ECO:0007669"/>
    <property type="project" value="UniProtKB-SubCell"/>
</dbReference>
<evidence type="ECO:0000256" key="7">
    <source>
        <dbReference type="ARBA" id="ARBA00022553"/>
    </source>
</evidence>
<dbReference type="FunFam" id="1.10.8.10:FF:000004">
    <property type="entry name" value="ubiquitin-associated protein 2-like isoform X1"/>
    <property type="match status" value="1"/>
</dbReference>
<evidence type="ECO:0000256" key="5">
    <source>
        <dbReference type="ARBA" id="ARBA00022481"/>
    </source>
</evidence>
<accession>A0A8B9ERQ5</accession>
<feature type="compositionally biased region" description="Low complexity" evidence="9">
    <location>
        <begin position="781"/>
        <end position="790"/>
    </location>
</feature>
<comment type="subcellular location">
    <subcellularLocation>
        <location evidence="2">Chromosome</location>
    </subcellularLocation>
    <subcellularLocation>
        <location evidence="3">Cytoplasm</location>
    </subcellularLocation>
    <subcellularLocation>
        <location evidence="1">Nucleus</location>
    </subcellularLocation>
</comment>
<proteinExistence type="predicted"/>
<dbReference type="Pfam" id="PF12478">
    <property type="entry name" value="UBAP2-Lig"/>
    <property type="match status" value="1"/>
</dbReference>
<dbReference type="InterPro" id="IPR009060">
    <property type="entry name" value="UBA-like_sf"/>
</dbReference>
<dbReference type="Ensembl" id="ENSACDT00005030847.1">
    <property type="protein sequence ID" value="ENSACDP00005025864.1"/>
    <property type="gene ID" value="ENSACDG00005018714.1"/>
</dbReference>
<feature type="region of interest" description="Disordered" evidence="9">
    <location>
        <begin position="771"/>
        <end position="790"/>
    </location>
</feature>
<gene>
    <name evidence="11" type="primary">LOC106045176</name>
</gene>
<feature type="region of interest" description="Disordered" evidence="9">
    <location>
        <begin position="623"/>
        <end position="646"/>
    </location>
</feature>